<comment type="caution">
    <text evidence="1">The sequence shown here is derived from an EMBL/GenBank/DDBJ whole genome shotgun (WGS) entry which is preliminary data.</text>
</comment>
<protein>
    <submittedName>
        <fullName evidence="1">Uncharacterized protein</fullName>
    </submittedName>
</protein>
<gene>
    <name evidence="1" type="ORF">BN2476_160051</name>
</gene>
<keyword evidence="2" id="KW-1185">Reference proteome</keyword>
<organism evidence="1 2">
    <name type="scientific">Paraburkholderia piptadeniae</name>
    <dbReference type="NCBI Taxonomy" id="1701573"/>
    <lineage>
        <taxon>Bacteria</taxon>
        <taxon>Pseudomonadati</taxon>
        <taxon>Pseudomonadota</taxon>
        <taxon>Betaproteobacteria</taxon>
        <taxon>Burkholderiales</taxon>
        <taxon>Burkholderiaceae</taxon>
        <taxon>Paraburkholderia</taxon>
    </lineage>
</organism>
<name>A0A1N7RSS8_9BURK</name>
<reference evidence="1" key="1">
    <citation type="submission" date="2016-12" db="EMBL/GenBank/DDBJ databases">
        <authorList>
            <person name="Moulin L."/>
        </authorList>
    </citation>
    <scope>NUCLEOTIDE SEQUENCE [LARGE SCALE GENOMIC DNA]</scope>
    <source>
        <strain evidence="1">STM 7183</strain>
    </source>
</reference>
<evidence type="ECO:0000313" key="1">
    <source>
        <dbReference type="EMBL" id="SIT38139.1"/>
    </source>
</evidence>
<dbReference type="AlphaFoldDB" id="A0A1N7RSS8"/>
<sequence length="71" mass="7702">MHAMPSHTSLHDVLTLAEIESLVDPKTFARGKAYFHDGAVSRLEERDGVLRANVRGTHRYGVGLGVATTAN</sequence>
<dbReference type="Proteomes" id="UP000195569">
    <property type="component" value="Unassembled WGS sequence"/>
</dbReference>
<evidence type="ECO:0000313" key="2">
    <source>
        <dbReference type="Proteomes" id="UP000195569"/>
    </source>
</evidence>
<dbReference type="EMBL" id="CYGY02000016">
    <property type="protein sequence ID" value="SIT38139.1"/>
    <property type="molecule type" value="Genomic_DNA"/>
</dbReference>
<proteinExistence type="predicted"/>
<accession>A0A1N7RSS8</accession>